<protein>
    <recommendedName>
        <fullName evidence="1">TLDc domain-containing protein</fullName>
    </recommendedName>
</protein>
<dbReference type="SMART" id="SM00584">
    <property type="entry name" value="TLDc"/>
    <property type="match status" value="1"/>
</dbReference>
<dbReference type="PROSITE" id="PS51886">
    <property type="entry name" value="TLDC"/>
    <property type="match status" value="1"/>
</dbReference>
<dbReference type="InterPro" id="IPR006571">
    <property type="entry name" value="TLDc_dom"/>
</dbReference>
<reference evidence="2" key="1">
    <citation type="submission" date="2018-02" db="EMBL/GenBank/DDBJ databases">
        <title>Rhizophora mucronata_Transcriptome.</title>
        <authorList>
            <person name="Meera S.P."/>
            <person name="Sreeshan A."/>
            <person name="Augustine A."/>
        </authorList>
    </citation>
    <scope>NUCLEOTIDE SEQUENCE</scope>
    <source>
        <tissue evidence="2">Leaf</tissue>
    </source>
</reference>
<evidence type="ECO:0000259" key="1">
    <source>
        <dbReference type="PROSITE" id="PS51886"/>
    </source>
</evidence>
<evidence type="ECO:0000313" key="2">
    <source>
        <dbReference type="EMBL" id="MBX04670.1"/>
    </source>
</evidence>
<name>A0A2P2KG34_RHIMU</name>
<dbReference type="PANTHER" id="PTHR23354">
    <property type="entry name" value="NUCLEOLAR PROTEIN 7/ESTROGEN RECEPTOR COACTIVATOR-RELATED"/>
    <property type="match status" value="1"/>
</dbReference>
<dbReference type="Pfam" id="PF07534">
    <property type="entry name" value="TLD"/>
    <property type="match status" value="1"/>
</dbReference>
<dbReference type="AlphaFoldDB" id="A0A2P2KG34"/>
<sequence>MGASSSTEQKVSSERREVEGLAASTGAIRTLQSAFSKLADPQLNAIPLHSLQKCFCLSYKNPVCESPGLPDYFTPLLSHLGQSLVDQFFVLDKGGVSWVEFVKGYLKCCGRMPASLSLNALLRVVALAAARAGTRLGLEFESDDNDCKISGSFLPSDVLVVFWICWTMLWDSKTSTLSKGNKNLYLANVSHLVLSAVVSCAEDGNSLNLWDCDFLGFDVQLPAGKFLTWVFATVPGLSDCLMQFVNARLEKLITHEDVLESSSSPLEEMYPTKAWSNYLLTCGRAWAISLTFRGTISAEILKPFFSTDSEGTHESLLYQSSVHGKGLNRFWSKIEGYYGPLLILIAATSRDTHEHSTKSRKWIIGALTHQGFENRDLFYGSSGSLYAICPVFHVFSPSGKEKNFIYSHLHRTGKVYETHPKPVGIAFGGHIGNERIFIDEDFAGVTVRHHAVDKTYQPGLLVPCQGFVPVEALISEVEVWGFGGKTAKEVQTSYKKREQLFTEQRRKVDLKAFANWEDSPEKMMMEMMSDSNKVRREDR</sequence>
<proteinExistence type="predicted"/>
<dbReference type="PANTHER" id="PTHR23354:SF104">
    <property type="entry name" value="TLD-DOMAIN CONTAINING NUCLEOLAR PROTEIN"/>
    <property type="match status" value="1"/>
</dbReference>
<organism evidence="2">
    <name type="scientific">Rhizophora mucronata</name>
    <name type="common">Asiatic mangrove</name>
    <dbReference type="NCBI Taxonomy" id="61149"/>
    <lineage>
        <taxon>Eukaryota</taxon>
        <taxon>Viridiplantae</taxon>
        <taxon>Streptophyta</taxon>
        <taxon>Embryophyta</taxon>
        <taxon>Tracheophyta</taxon>
        <taxon>Spermatophyta</taxon>
        <taxon>Magnoliopsida</taxon>
        <taxon>eudicotyledons</taxon>
        <taxon>Gunneridae</taxon>
        <taxon>Pentapetalae</taxon>
        <taxon>rosids</taxon>
        <taxon>fabids</taxon>
        <taxon>Malpighiales</taxon>
        <taxon>Rhizophoraceae</taxon>
        <taxon>Rhizophora</taxon>
    </lineage>
</organism>
<accession>A0A2P2KG34</accession>
<dbReference type="EMBL" id="GGEC01024186">
    <property type="protein sequence ID" value="MBX04670.1"/>
    <property type="molecule type" value="Transcribed_RNA"/>
</dbReference>
<feature type="domain" description="TLDc" evidence="1">
    <location>
        <begin position="286"/>
        <end position="483"/>
    </location>
</feature>